<dbReference type="PROSITE" id="PS51722">
    <property type="entry name" value="G_TR_2"/>
    <property type="match status" value="1"/>
</dbReference>
<dbReference type="Gene3D" id="2.40.30.10">
    <property type="entry name" value="Translation factors"/>
    <property type="match status" value="1"/>
</dbReference>
<dbReference type="GO" id="GO:0005759">
    <property type="term" value="C:mitochondrial matrix"/>
    <property type="evidence" value="ECO:0007669"/>
    <property type="project" value="UniProtKB-ARBA"/>
</dbReference>
<dbReference type="Gene3D" id="3.30.70.870">
    <property type="entry name" value="Elongation Factor G (Translational Gtpase), domain 3"/>
    <property type="match status" value="1"/>
</dbReference>
<reference evidence="7" key="3">
    <citation type="submission" date="2020-05" db="UniProtKB">
        <authorList>
            <consortium name="EnsemblMetazoa"/>
        </authorList>
    </citation>
    <scope>IDENTIFICATION</scope>
    <source>
        <strain evidence="7">Jacobina</strain>
    </source>
</reference>
<evidence type="ECO:0000313" key="7">
    <source>
        <dbReference type="EnsemblMetazoa" id="LLOJ000747-PA"/>
    </source>
</evidence>
<keyword evidence="1" id="KW-0547">Nucleotide-binding</keyword>
<dbReference type="Pfam" id="PF14492">
    <property type="entry name" value="EFG_III"/>
    <property type="match status" value="1"/>
</dbReference>
<dbReference type="Pfam" id="PF00679">
    <property type="entry name" value="EFG_C"/>
    <property type="match status" value="1"/>
</dbReference>
<sequence>MSLSITRKILGKLKPFFRLHVRGFAAGDDIRRTKNIGILAHIDAGKTTTTERMLFYSGRTRSLGEVHHGNTVTDFLDQERERGITICSAAVTFPWNNVKINLIDTPGHIDFTMEVELSLGAVDAAVVILDASAGVEAQTLTVWAQADRYSLPRIVFVNKMDRDDADFMACIEDLRKNLRVLPVPLQIPIRGKKELVGIVDVVKRKLLTWNTKNEGFSYKISPLPENLAEECEVKRFELIDCLSGVDDELADVVIIRNTLTDIETEAVEKAIRRATISQKIVPVLLGSAYKNTGVQMLLDAIVSYFPNPLERHQGLESFEGDFIARVFKIMHDRQRGPLTLFRVLSGNLKKNSKVTTGRGGSEVAQKIYEPLANEYREIESTTMTGDLLVGNSGILKKLQKKFPKVLSYEEDGESAADQQSPGSLFSVETKISDAVYFCSVEPPSLSQQKALEIALMQLQREDPSLRVRYDETTLQTVLGGMGELHLDIVKSRILSEYKVDVMLGPLQIALQRMLGRKKEKFSVDTSKDAGEGLTSLRPKYLSLIKKGVLAGLERGPKLGGVVVDTFATLHDVSIGPGAVDSFVIATAAQCVQKILRDAGCRLLEPIMSLEIIAPGDLMPLILPDLSRRRATIQEMCPKGEFSKQLRVHAPLAELSNYSSSLRILTSGRSTFFMEFSHYAPMTTQDQEIAIKTAQGLM</sequence>
<dbReference type="InterPro" id="IPR031157">
    <property type="entry name" value="G_TR_CS"/>
</dbReference>
<dbReference type="InterPro" id="IPR009022">
    <property type="entry name" value="EFG_III"/>
</dbReference>
<dbReference type="FunFam" id="3.40.50.300:FF:000514">
    <property type="entry name" value="Ribosome-releasing factor 2, mitochondrial"/>
    <property type="match status" value="1"/>
</dbReference>
<dbReference type="EMBL" id="GITU01007888">
    <property type="protein sequence ID" value="MBC1176591.1"/>
    <property type="molecule type" value="Transcribed_RNA"/>
</dbReference>
<protein>
    <submittedName>
        <fullName evidence="6">Putative ribosome-releasing factor 2 isoform x1</fullName>
    </submittedName>
</protein>
<dbReference type="PRINTS" id="PR00315">
    <property type="entry name" value="ELONGATNFCT"/>
</dbReference>
<dbReference type="SUPFAM" id="SSF50447">
    <property type="entry name" value="Translation proteins"/>
    <property type="match status" value="1"/>
</dbReference>
<dbReference type="InterPro" id="IPR027417">
    <property type="entry name" value="P-loop_NTPase"/>
</dbReference>
<dbReference type="SMART" id="SM00838">
    <property type="entry name" value="EFG_C"/>
    <property type="match status" value="1"/>
</dbReference>
<dbReference type="SUPFAM" id="SSF54980">
    <property type="entry name" value="EF-G C-terminal domain-like"/>
    <property type="match status" value="2"/>
</dbReference>
<dbReference type="InterPro" id="IPR041095">
    <property type="entry name" value="EFG_II"/>
</dbReference>
<evidence type="ECO:0000313" key="6">
    <source>
        <dbReference type="EMBL" id="MBC1176591.1"/>
    </source>
</evidence>
<dbReference type="Pfam" id="PF22042">
    <property type="entry name" value="EF-G_D2"/>
    <property type="match status" value="1"/>
</dbReference>
<dbReference type="Gene3D" id="3.40.50.300">
    <property type="entry name" value="P-loop containing nucleotide triphosphate hydrolases"/>
    <property type="match status" value="1"/>
</dbReference>
<dbReference type="SUPFAM" id="SSF52540">
    <property type="entry name" value="P-loop containing nucleoside triphosphate hydrolases"/>
    <property type="match status" value="1"/>
</dbReference>
<dbReference type="GO" id="GO:0005525">
    <property type="term" value="F:GTP binding"/>
    <property type="evidence" value="ECO:0007669"/>
    <property type="project" value="UniProtKB-KW"/>
</dbReference>
<dbReference type="CDD" id="cd01886">
    <property type="entry name" value="EF-G"/>
    <property type="match status" value="1"/>
</dbReference>
<accession>A0A1B0C9X5</accession>
<evidence type="ECO:0000256" key="4">
    <source>
        <dbReference type="ARBA" id="ARBA00023134"/>
    </source>
</evidence>
<dbReference type="EMBL" id="AJWK01002983">
    <property type="status" value="NOT_ANNOTATED_CDS"/>
    <property type="molecule type" value="Genomic_DNA"/>
</dbReference>
<dbReference type="CDD" id="cd03713">
    <property type="entry name" value="EFG_mtEFG_C"/>
    <property type="match status" value="1"/>
</dbReference>
<dbReference type="EnsemblMetazoa" id="LLOJ000747-RA">
    <property type="protein sequence ID" value="LLOJ000747-PA"/>
    <property type="gene ID" value="LLOJ000747"/>
</dbReference>
<dbReference type="PROSITE" id="PS00301">
    <property type="entry name" value="G_TR_1"/>
    <property type="match status" value="1"/>
</dbReference>
<dbReference type="InterPro" id="IPR053905">
    <property type="entry name" value="EF-G-like_DII"/>
</dbReference>
<evidence type="ECO:0000256" key="1">
    <source>
        <dbReference type="ARBA" id="ARBA00022741"/>
    </source>
</evidence>
<evidence type="ECO:0000313" key="8">
    <source>
        <dbReference type="Proteomes" id="UP000092461"/>
    </source>
</evidence>
<dbReference type="Pfam" id="PF00009">
    <property type="entry name" value="GTP_EFTU"/>
    <property type="match status" value="1"/>
</dbReference>
<dbReference type="InterPro" id="IPR035647">
    <property type="entry name" value="EFG_III/V"/>
</dbReference>
<dbReference type="InterPro" id="IPR000640">
    <property type="entry name" value="EFG_V-like"/>
</dbReference>
<dbReference type="InterPro" id="IPR035649">
    <property type="entry name" value="EFG_V"/>
</dbReference>
<dbReference type="Proteomes" id="UP000092461">
    <property type="component" value="Unassembled WGS sequence"/>
</dbReference>
<dbReference type="InterPro" id="IPR005225">
    <property type="entry name" value="Small_GTP-bd"/>
</dbReference>
<keyword evidence="3" id="KW-0496">Mitochondrion</keyword>
<evidence type="ECO:0000256" key="3">
    <source>
        <dbReference type="ARBA" id="ARBA00023128"/>
    </source>
</evidence>
<dbReference type="VEuPathDB" id="VectorBase:LLOJ000747"/>
<dbReference type="GO" id="GO:0032543">
    <property type="term" value="P:mitochondrial translation"/>
    <property type="evidence" value="ECO:0007669"/>
    <property type="project" value="TreeGrafter"/>
</dbReference>
<proteinExistence type="predicted"/>
<dbReference type="PANTHER" id="PTHR43261">
    <property type="entry name" value="TRANSLATION ELONGATION FACTOR G-RELATED"/>
    <property type="match status" value="1"/>
</dbReference>
<dbReference type="AlphaFoldDB" id="A0A1B0C9X5"/>
<dbReference type="PANTHER" id="PTHR43261:SF1">
    <property type="entry name" value="RIBOSOME-RELEASING FACTOR 2, MITOCHONDRIAL"/>
    <property type="match status" value="1"/>
</dbReference>
<dbReference type="NCBIfam" id="TIGR00231">
    <property type="entry name" value="small_GTP"/>
    <property type="match status" value="1"/>
</dbReference>
<name>A0A1B0C9X5_LUTLO</name>
<dbReference type="InterPro" id="IPR009000">
    <property type="entry name" value="Transl_B-barrel_sf"/>
</dbReference>
<dbReference type="GO" id="GO:0003924">
    <property type="term" value="F:GTPase activity"/>
    <property type="evidence" value="ECO:0007669"/>
    <property type="project" value="InterPro"/>
</dbReference>
<dbReference type="FunFam" id="3.30.70.240:FF:000001">
    <property type="entry name" value="Elongation factor G"/>
    <property type="match status" value="1"/>
</dbReference>
<evidence type="ECO:0000259" key="5">
    <source>
        <dbReference type="PROSITE" id="PS51722"/>
    </source>
</evidence>
<organism evidence="7 8">
    <name type="scientific">Lutzomyia longipalpis</name>
    <name type="common">Sand fly</name>
    <dbReference type="NCBI Taxonomy" id="7200"/>
    <lineage>
        <taxon>Eukaryota</taxon>
        <taxon>Metazoa</taxon>
        <taxon>Ecdysozoa</taxon>
        <taxon>Arthropoda</taxon>
        <taxon>Hexapoda</taxon>
        <taxon>Insecta</taxon>
        <taxon>Pterygota</taxon>
        <taxon>Neoptera</taxon>
        <taxon>Endopterygota</taxon>
        <taxon>Diptera</taxon>
        <taxon>Nematocera</taxon>
        <taxon>Psychodoidea</taxon>
        <taxon>Psychodidae</taxon>
        <taxon>Lutzomyia</taxon>
        <taxon>Lutzomyia</taxon>
    </lineage>
</organism>
<dbReference type="InterPro" id="IPR000795">
    <property type="entry name" value="T_Tr_GTP-bd_dom"/>
</dbReference>
<dbReference type="VEuPathDB" id="VectorBase:LLONM1_003854"/>
<reference evidence="8" key="1">
    <citation type="submission" date="2012-05" db="EMBL/GenBank/DDBJ databases">
        <title>Whole Genome Assembly of Lutzomyia longipalpis.</title>
        <authorList>
            <person name="Richards S."/>
            <person name="Qu C."/>
            <person name="Dillon R."/>
            <person name="Worley K."/>
            <person name="Scherer S."/>
            <person name="Batterton M."/>
            <person name="Taylor A."/>
            <person name="Hawes A."/>
            <person name="Hernandez B."/>
            <person name="Kovar C."/>
            <person name="Mandapat C."/>
            <person name="Pham C."/>
            <person name="Qu C."/>
            <person name="Jing C."/>
            <person name="Bess C."/>
            <person name="Bandaranaike D."/>
            <person name="Ngo D."/>
            <person name="Ongeri F."/>
            <person name="Arias F."/>
            <person name="Lara F."/>
            <person name="Weissenberger G."/>
            <person name="Kamau G."/>
            <person name="Han H."/>
            <person name="Shen H."/>
            <person name="Dinh H."/>
            <person name="Khalil I."/>
            <person name="Jones J."/>
            <person name="Shafer J."/>
            <person name="Jayaseelan J."/>
            <person name="Quiroz J."/>
            <person name="Blankenburg K."/>
            <person name="Nguyen L."/>
            <person name="Jackson L."/>
            <person name="Francisco L."/>
            <person name="Tang L.-Y."/>
            <person name="Pu L.-L."/>
            <person name="Perales L."/>
            <person name="Lorensuhewa L."/>
            <person name="Munidasa M."/>
            <person name="Coyle M."/>
            <person name="Taylor M."/>
            <person name="Puazo M."/>
            <person name="Firestine M."/>
            <person name="Scheel M."/>
            <person name="Javaid M."/>
            <person name="Wang M."/>
            <person name="Li M."/>
            <person name="Tabassum N."/>
            <person name="Saada N."/>
            <person name="Osuji N."/>
            <person name="Aqrawi P."/>
            <person name="Fu Q."/>
            <person name="Thornton R."/>
            <person name="Raj R."/>
            <person name="Goodspeed R."/>
            <person name="Mata R."/>
            <person name="Najjar R."/>
            <person name="Gubbala S."/>
            <person name="Lee S."/>
            <person name="Denson S."/>
            <person name="Patil S."/>
            <person name="Macmil S."/>
            <person name="Qi S."/>
            <person name="Matskevitch T."/>
            <person name="Palculict T."/>
            <person name="Mathew T."/>
            <person name="Vee V."/>
            <person name="Velamala V."/>
            <person name="Korchina V."/>
            <person name="Cai W."/>
            <person name="Liu W."/>
            <person name="Dai W."/>
            <person name="Zou X."/>
            <person name="Zhu Y."/>
            <person name="Zhang Y."/>
            <person name="Wu Y.-Q."/>
            <person name="Xin Y."/>
            <person name="Nazarath L."/>
            <person name="Kovar C."/>
            <person name="Han Y."/>
            <person name="Muzny D."/>
            <person name="Gibbs R."/>
        </authorList>
    </citation>
    <scope>NUCLEOTIDE SEQUENCE [LARGE SCALE GENOMIC DNA]</scope>
    <source>
        <strain evidence="8">Jacobina</strain>
    </source>
</reference>
<dbReference type="GO" id="GO:0032790">
    <property type="term" value="P:ribosome disassembly"/>
    <property type="evidence" value="ECO:0007669"/>
    <property type="project" value="TreeGrafter"/>
</dbReference>
<reference evidence="6" key="2">
    <citation type="journal article" date="2020" name="BMC">
        <title>Leishmania infection induces a limited differential gene expression in the sand fly midgut.</title>
        <authorList>
            <person name="Coutinho-Abreu I.V."/>
            <person name="Serafim T.D."/>
            <person name="Meneses C."/>
            <person name="Kamhawi S."/>
            <person name="Oliveira F."/>
            <person name="Valenzuela J.G."/>
        </authorList>
    </citation>
    <scope>NUCLEOTIDE SEQUENCE</scope>
    <source>
        <strain evidence="6">Jacobina</strain>
        <tissue evidence="6">Midgut</tissue>
    </source>
</reference>
<keyword evidence="2" id="KW-0648">Protein biosynthesis</keyword>
<dbReference type="CDD" id="cd16262">
    <property type="entry name" value="EFG_III"/>
    <property type="match status" value="1"/>
</dbReference>
<evidence type="ECO:0000256" key="2">
    <source>
        <dbReference type="ARBA" id="ARBA00022917"/>
    </source>
</evidence>
<dbReference type="Gene3D" id="3.30.70.240">
    <property type="match status" value="1"/>
</dbReference>
<feature type="domain" description="Tr-type G" evidence="5">
    <location>
        <begin position="31"/>
        <end position="309"/>
    </location>
</feature>
<keyword evidence="8" id="KW-1185">Reference proteome</keyword>
<keyword evidence="4" id="KW-0342">GTP-binding</keyword>